<gene>
    <name evidence="2" type="primary">apaG</name>
    <name evidence="2" type="ORF">RM538_10885</name>
</gene>
<dbReference type="PANTHER" id="PTHR14289">
    <property type="entry name" value="F-BOX ONLY PROTEIN 3"/>
    <property type="match status" value="1"/>
</dbReference>
<dbReference type="RefSeq" id="WP_311333464.1">
    <property type="nucleotide sequence ID" value="NZ_JAVRHZ010000007.1"/>
</dbReference>
<sequence>MVQLITQGIKVSVETKFEGSIIKDQVVHYAFKYTVNIQNQSNDVVQLKSRFWKIKDSLNHDESVNGQGVIGKKPVLQPGESHMYSSGCLLQSPLGAMRGHYDMVNFTSSKKFRVYIPTFKLSAPFALN</sequence>
<dbReference type="SUPFAM" id="SSF110069">
    <property type="entry name" value="ApaG-like"/>
    <property type="match status" value="1"/>
</dbReference>
<dbReference type="InterPro" id="IPR036767">
    <property type="entry name" value="ApaG_sf"/>
</dbReference>
<keyword evidence="3" id="KW-1185">Reference proteome</keyword>
<feature type="domain" description="ApaG" evidence="1">
    <location>
        <begin position="3"/>
        <end position="128"/>
    </location>
</feature>
<accession>A0ABU2YHG3</accession>
<dbReference type="Proteomes" id="UP001254488">
    <property type="component" value="Unassembled WGS sequence"/>
</dbReference>
<dbReference type="Gene3D" id="2.60.40.1470">
    <property type="entry name" value="ApaG domain"/>
    <property type="match status" value="1"/>
</dbReference>
<evidence type="ECO:0000259" key="1">
    <source>
        <dbReference type="PROSITE" id="PS51087"/>
    </source>
</evidence>
<comment type="caution">
    <text evidence="2">The sequence shown here is derived from an EMBL/GenBank/DDBJ whole genome shotgun (WGS) entry which is preliminary data.</text>
</comment>
<dbReference type="InterPro" id="IPR007474">
    <property type="entry name" value="ApaG_domain"/>
</dbReference>
<proteinExistence type="predicted"/>
<dbReference type="PROSITE" id="PS51087">
    <property type="entry name" value="APAG"/>
    <property type="match status" value="1"/>
</dbReference>
<name>A0ABU2YHG3_9FLAO</name>
<evidence type="ECO:0000313" key="2">
    <source>
        <dbReference type="EMBL" id="MDT0556513.1"/>
    </source>
</evidence>
<organism evidence="2 3">
    <name type="scientific">Patiriisocius hiemis</name>
    <dbReference type="NCBI Taxonomy" id="3075604"/>
    <lineage>
        <taxon>Bacteria</taxon>
        <taxon>Pseudomonadati</taxon>
        <taxon>Bacteroidota</taxon>
        <taxon>Flavobacteriia</taxon>
        <taxon>Flavobacteriales</taxon>
        <taxon>Flavobacteriaceae</taxon>
        <taxon>Patiriisocius</taxon>
    </lineage>
</organism>
<protein>
    <submittedName>
        <fullName evidence="2">Co2+/Mg2+ efflux protein ApaG</fullName>
    </submittedName>
</protein>
<reference evidence="2 3" key="1">
    <citation type="submission" date="2023-09" db="EMBL/GenBank/DDBJ databases">
        <authorList>
            <person name="Rey-Velasco X."/>
        </authorList>
    </citation>
    <scope>NUCLEOTIDE SEQUENCE [LARGE SCALE GENOMIC DNA]</scope>
    <source>
        <strain evidence="2 3">W242</strain>
    </source>
</reference>
<evidence type="ECO:0000313" key="3">
    <source>
        <dbReference type="Proteomes" id="UP001254488"/>
    </source>
</evidence>
<dbReference type="NCBIfam" id="NF003967">
    <property type="entry name" value="PRK05461.1"/>
    <property type="match status" value="1"/>
</dbReference>
<dbReference type="PANTHER" id="PTHR14289:SF16">
    <property type="entry name" value="POLYMERASE DELTA-INTERACTING PROTEIN 2"/>
    <property type="match status" value="1"/>
</dbReference>
<dbReference type="EMBL" id="JAVRHZ010000007">
    <property type="protein sequence ID" value="MDT0556513.1"/>
    <property type="molecule type" value="Genomic_DNA"/>
</dbReference>
<dbReference type="Pfam" id="PF04379">
    <property type="entry name" value="DUF525"/>
    <property type="match status" value="1"/>
</dbReference>